<dbReference type="EMBL" id="JAAGAX010000009">
    <property type="protein sequence ID" value="KAF2304534.1"/>
    <property type="molecule type" value="Genomic_DNA"/>
</dbReference>
<dbReference type="InterPro" id="IPR050231">
    <property type="entry name" value="Iron_ascorbate_oxido_reductase"/>
</dbReference>
<evidence type="ECO:0000256" key="7">
    <source>
        <dbReference type="ARBA" id="ARBA00037909"/>
    </source>
</evidence>
<protein>
    <recommendedName>
        <fullName evidence="9">gibberellin 3beta-dioxygenase</fullName>
        <ecNumber evidence="9">1.14.11.15</ecNumber>
    </recommendedName>
</protein>
<evidence type="ECO:0000256" key="11">
    <source>
        <dbReference type="SAM" id="Coils"/>
    </source>
</evidence>
<evidence type="ECO:0000256" key="3">
    <source>
        <dbReference type="ARBA" id="ARBA00022723"/>
    </source>
</evidence>
<dbReference type="PROSITE" id="PS51471">
    <property type="entry name" value="FE2OG_OXY"/>
    <property type="match status" value="1"/>
</dbReference>
<sequence>MSTLSEVYTKHPLNLQQIIPLDFDSIGTVPDSHAWPDSDGFVSNDRFSIPTIDLEDSDAAKLIGHACEIWGAFQVVNHGIPLNLLDEVESEVRRLFSLPTTQKLKALRSPGGATGYGLARISSFFNKFMWHEGFTIMGSPMDHAKELWPHEYQKFCDVMEDYQKKMEELARTLMRQILKYLATSEEEMNWVGSLGGASTALQLNSYPMCPDPHRAMGLAPHTDTSLFTILHQRTSGLQILKEGVGWVSVHPVTRALVVNIGDLLHILSNARFPCVLHRVVMKEPKQRFSVAFFYSPPVDFHLYPLALSSGQIPLYRSVSVAEYVGKKAKNLDKALSSIRI</sequence>
<comment type="caution">
    <text evidence="13">The sequence shown here is derived from an EMBL/GenBank/DDBJ whole genome shotgun (WGS) entry which is preliminary data.</text>
</comment>
<comment type="pathway">
    <text evidence="2">Hormone biosynthesis.</text>
</comment>
<evidence type="ECO:0000313" key="13">
    <source>
        <dbReference type="EMBL" id="KAF2304534.1"/>
    </source>
</evidence>
<keyword evidence="3 10" id="KW-0479">Metal-binding</keyword>
<gene>
    <name evidence="13" type="ORF">GH714_033083</name>
</gene>
<reference evidence="13 14" key="1">
    <citation type="journal article" date="2020" name="Mol. Plant">
        <title>The Chromosome-Based Rubber Tree Genome Provides New Insights into Spurge Genome Evolution and Rubber Biosynthesis.</title>
        <authorList>
            <person name="Liu J."/>
            <person name="Shi C."/>
            <person name="Shi C.C."/>
            <person name="Li W."/>
            <person name="Zhang Q.J."/>
            <person name="Zhang Y."/>
            <person name="Li K."/>
            <person name="Lu H.F."/>
            <person name="Shi C."/>
            <person name="Zhu S.T."/>
            <person name="Xiao Z.Y."/>
            <person name="Nan H."/>
            <person name="Yue Y."/>
            <person name="Zhu X.G."/>
            <person name="Wu Y."/>
            <person name="Hong X.N."/>
            <person name="Fan G.Y."/>
            <person name="Tong Y."/>
            <person name="Zhang D."/>
            <person name="Mao C.L."/>
            <person name="Liu Y.L."/>
            <person name="Hao S.J."/>
            <person name="Liu W.Q."/>
            <person name="Lv M.Q."/>
            <person name="Zhang H.B."/>
            <person name="Liu Y."/>
            <person name="Hu-Tang G.R."/>
            <person name="Wang J.P."/>
            <person name="Wang J.H."/>
            <person name="Sun Y.H."/>
            <person name="Ni S.B."/>
            <person name="Chen W.B."/>
            <person name="Zhang X.C."/>
            <person name="Jiao Y.N."/>
            <person name="Eichler E.E."/>
            <person name="Li G.H."/>
            <person name="Liu X."/>
            <person name="Gao L.Z."/>
        </authorList>
    </citation>
    <scope>NUCLEOTIDE SEQUENCE [LARGE SCALE GENOMIC DNA]</scope>
    <source>
        <strain evidence="14">cv. GT1</strain>
        <tissue evidence="13">Leaf</tissue>
    </source>
</reference>
<evidence type="ECO:0000256" key="10">
    <source>
        <dbReference type="RuleBase" id="RU003682"/>
    </source>
</evidence>
<dbReference type="OrthoDB" id="288590at2759"/>
<comment type="cofactor">
    <cofactor evidence="1">
        <name>L-ascorbate</name>
        <dbReference type="ChEBI" id="CHEBI:38290"/>
    </cofactor>
</comment>
<dbReference type="PANTHER" id="PTHR47990">
    <property type="entry name" value="2-OXOGLUTARATE (2OG) AND FE(II)-DEPENDENT OXYGENASE SUPERFAMILY PROTEIN-RELATED"/>
    <property type="match status" value="1"/>
</dbReference>
<dbReference type="AlphaFoldDB" id="A0A6A6LU76"/>
<evidence type="ECO:0000256" key="6">
    <source>
        <dbReference type="ARBA" id="ARBA00023004"/>
    </source>
</evidence>
<dbReference type="EC" id="1.14.11.15" evidence="9"/>
<evidence type="ECO:0000259" key="12">
    <source>
        <dbReference type="PROSITE" id="PS51471"/>
    </source>
</evidence>
<evidence type="ECO:0000313" key="14">
    <source>
        <dbReference type="Proteomes" id="UP000467840"/>
    </source>
</evidence>
<evidence type="ECO:0000256" key="8">
    <source>
        <dbReference type="ARBA" id="ARBA00061560"/>
    </source>
</evidence>
<dbReference type="Pfam" id="PF14226">
    <property type="entry name" value="DIOX_N"/>
    <property type="match status" value="1"/>
</dbReference>
<feature type="domain" description="Fe2OG dioxygenase" evidence="12">
    <location>
        <begin position="196"/>
        <end position="296"/>
    </location>
</feature>
<dbReference type="Pfam" id="PF03171">
    <property type="entry name" value="2OG-FeII_Oxy"/>
    <property type="match status" value="1"/>
</dbReference>
<keyword evidence="5 10" id="KW-0560">Oxidoreductase</keyword>
<evidence type="ECO:0000256" key="4">
    <source>
        <dbReference type="ARBA" id="ARBA00022964"/>
    </source>
</evidence>
<comment type="similarity">
    <text evidence="8">Belongs to the iron/ascorbate-dependent oxidoreductase family. GA3OX subfamily.</text>
</comment>
<organism evidence="13 14">
    <name type="scientific">Hevea brasiliensis</name>
    <name type="common">Para rubber tree</name>
    <name type="synonym">Siphonia brasiliensis</name>
    <dbReference type="NCBI Taxonomy" id="3981"/>
    <lineage>
        <taxon>Eukaryota</taxon>
        <taxon>Viridiplantae</taxon>
        <taxon>Streptophyta</taxon>
        <taxon>Embryophyta</taxon>
        <taxon>Tracheophyta</taxon>
        <taxon>Spermatophyta</taxon>
        <taxon>Magnoliopsida</taxon>
        <taxon>eudicotyledons</taxon>
        <taxon>Gunneridae</taxon>
        <taxon>Pentapetalae</taxon>
        <taxon>rosids</taxon>
        <taxon>fabids</taxon>
        <taxon>Malpighiales</taxon>
        <taxon>Euphorbiaceae</taxon>
        <taxon>Crotonoideae</taxon>
        <taxon>Micrandreae</taxon>
        <taxon>Hevea</taxon>
    </lineage>
</organism>
<dbReference type="GO" id="GO:0046872">
    <property type="term" value="F:metal ion binding"/>
    <property type="evidence" value="ECO:0007669"/>
    <property type="project" value="UniProtKB-KW"/>
</dbReference>
<dbReference type="GO" id="GO:0016707">
    <property type="term" value="F:gibberellin 3-beta-dioxygenase activity"/>
    <property type="evidence" value="ECO:0007669"/>
    <property type="project" value="UniProtKB-EC"/>
</dbReference>
<keyword evidence="6 10" id="KW-0408">Iron</keyword>
<dbReference type="SUPFAM" id="SSF51197">
    <property type="entry name" value="Clavaminate synthase-like"/>
    <property type="match status" value="1"/>
</dbReference>
<evidence type="ECO:0000256" key="5">
    <source>
        <dbReference type="ARBA" id="ARBA00023002"/>
    </source>
</evidence>
<evidence type="ECO:0000256" key="2">
    <source>
        <dbReference type="ARBA" id="ARBA00004972"/>
    </source>
</evidence>
<dbReference type="Proteomes" id="UP000467840">
    <property type="component" value="Chromosome 16"/>
</dbReference>
<evidence type="ECO:0000256" key="1">
    <source>
        <dbReference type="ARBA" id="ARBA00001961"/>
    </source>
</evidence>
<dbReference type="Gene3D" id="2.60.120.330">
    <property type="entry name" value="B-lactam Antibiotic, Isopenicillin N Synthase, Chain"/>
    <property type="match status" value="1"/>
</dbReference>
<comment type="pathway">
    <text evidence="7">Plant hormone biosynthesis; gibberellin biosynthesis.</text>
</comment>
<accession>A0A6A6LU76</accession>
<dbReference type="InterPro" id="IPR005123">
    <property type="entry name" value="Oxoglu/Fe-dep_dioxygenase_dom"/>
</dbReference>
<proteinExistence type="inferred from homology"/>
<dbReference type="SMR" id="A0A6A6LU76"/>
<name>A0A6A6LU76_HEVBR</name>
<dbReference type="InterPro" id="IPR027443">
    <property type="entry name" value="IPNS-like_sf"/>
</dbReference>
<dbReference type="InterPro" id="IPR026992">
    <property type="entry name" value="DIOX_N"/>
</dbReference>
<dbReference type="GO" id="GO:0009686">
    <property type="term" value="P:gibberellin biosynthetic process"/>
    <property type="evidence" value="ECO:0007669"/>
    <property type="project" value="UniProtKB-ARBA"/>
</dbReference>
<evidence type="ECO:0000256" key="9">
    <source>
        <dbReference type="ARBA" id="ARBA00066695"/>
    </source>
</evidence>
<dbReference type="InterPro" id="IPR044861">
    <property type="entry name" value="IPNS-like_FE2OG_OXY"/>
</dbReference>
<dbReference type="FunFam" id="2.60.120.330:FF:000013">
    <property type="entry name" value="Gibberellin 3-beta-dioxygenase 1"/>
    <property type="match status" value="1"/>
</dbReference>
<keyword evidence="11" id="KW-0175">Coiled coil</keyword>
<keyword evidence="14" id="KW-1185">Reference proteome</keyword>
<feature type="coiled-coil region" evidence="11">
    <location>
        <begin position="152"/>
        <end position="179"/>
    </location>
</feature>
<keyword evidence="4" id="KW-0223">Dioxygenase</keyword>